<keyword evidence="1" id="KW-0812">Transmembrane</keyword>
<feature type="transmembrane region" description="Helical" evidence="1">
    <location>
        <begin position="14"/>
        <end position="32"/>
    </location>
</feature>
<protein>
    <submittedName>
        <fullName evidence="2">Uncharacterized protein</fullName>
    </submittedName>
</protein>
<organism evidence="2 3">
    <name type="scientific">Campylobacter rectus RM3267</name>
    <dbReference type="NCBI Taxonomy" id="553218"/>
    <lineage>
        <taxon>Bacteria</taxon>
        <taxon>Pseudomonadati</taxon>
        <taxon>Campylobacterota</taxon>
        <taxon>Epsilonproteobacteria</taxon>
        <taxon>Campylobacterales</taxon>
        <taxon>Campylobacteraceae</taxon>
        <taxon>Campylobacter</taxon>
    </lineage>
</organism>
<keyword evidence="3" id="KW-1185">Reference proteome</keyword>
<keyword evidence="1" id="KW-1133">Transmembrane helix</keyword>
<proteinExistence type="predicted"/>
<name>B9D4R1_CAMRE</name>
<sequence length="41" mass="4649">MTVATAEKLNKENFLLYLKECVMLYFTVFVAFQDAATSVAK</sequence>
<comment type="caution">
    <text evidence="2">The sequence shown here is derived from an EMBL/GenBank/DDBJ whole genome shotgun (WGS) entry which is preliminary data.</text>
</comment>
<accession>B9D4R1</accession>
<evidence type="ECO:0000256" key="1">
    <source>
        <dbReference type="SAM" id="Phobius"/>
    </source>
</evidence>
<dbReference type="EMBL" id="ACFU01000029">
    <property type="protein sequence ID" value="EEF13029.1"/>
    <property type="molecule type" value="Genomic_DNA"/>
</dbReference>
<dbReference type="Proteomes" id="UP000003082">
    <property type="component" value="Unassembled WGS sequence"/>
</dbReference>
<evidence type="ECO:0000313" key="2">
    <source>
        <dbReference type="EMBL" id="EEF13029.1"/>
    </source>
</evidence>
<gene>
    <name evidence="2" type="ORF">CAMRE0001_3111</name>
</gene>
<reference evidence="2 3" key="1">
    <citation type="submission" date="2008-08" db="EMBL/GenBank/DDBJ databases">
        <authorList>
            <person name="Madupu R."/>
            <person name="Durkin A.S."/>
            <person name="Torralba M."/>
            <person name="Methe B."/>
            <person name="Sutton G.G."/>
            <person name="Strausberg R.L."/>
            <person name="Nelson K.E."/>
        </authorList>
    </citation>
    <scope>NUCLEOTIDE SEQUENCE [LARGE SCALE GENOMIC DNA]</scope>
    <source>
        <strain evidence="2 3">RM3267</strain>
    </source>
</reference>
<evidence type="ECO:0000313" key="3">
    <source>
        <dbReference type="Proteomes" id="UP000003082"/>
    </source>
</evidence>
<dbReference type="AlphaFoldDB" id="B9D4R1"/>
<keyword evidence="1" id="KW-0472">Membrane</keyword>